<evidence type="ECO:0000313" key="3">
    <source>
        <dbReference type="Proteomes" id="UP000480303"/>
    </source>
</evidence>
<organism evidence="2 3">
    <name type="scientific">Pseudolactococcus hodotermopsidis</name>
    <dbReference type="NCBI Taxonomy" id="2709157"/>
    <lineage>
        <taxon>Bacteria</taxon>
        <taxon>Bacillati</taxon>
        <taxon>Bacillota</taxon>
        <taxon>Bacilli</taxon>
        <taxon>Lactobacillales</taxon>
        <taxon>Streptococcaceae</taxon>
        <taxon>Pseudolactococcus</taxon>
    </lineage>
</organism>
<evidence type="ECO:0000256" key="1">
    <source>
        <dbReference type="SAM" id="MobiDB-lite"/>
    </source>
</evidence>
<sequence length="188" mass="20880">MEVTGQPNKVTQTTGRGSASLKGNTKLSPDDFNFDDKGFNGKLRGDKQSLPDVNSEKISYVKRSPSEAAKLRREFDSKVKSEFLKDLSQDVERLTEAGLSSEDIKALSMGQPPGQFGEWQVHHQLPLDDSGTNDFSNLVLIKNEPYHKVITNYQTVVKKGLGIGEERIVDWPMIEAPIYPTKTLKGGK</sequence>
<comment type="caution">
    <text evidence="2">The sequence shown here is derived from an EMBL/GenBank/DDBJ whole genome shotgun (WGS) entry which is preliminary data.</text>
</comment>
<dbReference type="InterPro" id="IPR044925">
    <property type="entry name" value="His-Me_finger_sf"/>
</dbReference>
<evidence type="ECO:0008006" key="4">
    <source>
        <dbReference type="Google" id="ProtNLM"/>
    </source>
</evidence>
<dbReference type="PANTHER" id="PTHR34319:SF7">
    <property type="entry name" value="HNH ENDONUCLEASE DOMAIN-CONTAINING PROTEIN"/>
    <property type="match status" value="1"/>
</dbReference>
<dbReference type="AlphaFoldDB" id="A0A6A0BDD1"/>
<proteinExistence type="predicted"/>
<accession>A0A6A0BDD1</accession>
<gene>
    <name evidence="2" type="ORF">Hs30E_19900</name>
</gene>
<dbReference type="Proteomes" id="UP000480303">
    <property type="component" value="Unassembled WGS sequence"/>
</dbReference>
<feature type="region of interest" description="Disordered" evidence="1">
    <location>
        <begin position="1"/>
        <end position="56"/>
    </location>
</feature>
<feature type="compositionally biased region" description="Basic and acidic residues" evidence="1">
    <location>
        <begin position="34"/>
        <end position="49"/>
    </location>
</feature>
<dbReference type="CDD" id="cd00085">
    <property type="entry name" value="HNHc"/>
    <property type="match status" value="1"/>
</dbReference>
<protein>
    <recommendedName>
        <fullName evidence="4">HNH endonuclease</fullName>
    </recommendedName>
</protein>
<dbReference type="SUPFAM" id="SSF54060">
    <property type="entry name" value="His-Me finger endonucleases"/>
    <property type="match status" value="1"/>
</dbReference>
<dbReference type="RefSeq" id="WP_172209875.1">
    <property type="nucleotide sequence ID" value="NZ_BLLI01000097.1"/>
</dbReference>
<name>A0A6A0BDD1_9LACT</name>
<reference evidence="2 3" key="1">
    <citation type="submission" date="2020-02" db="EMBL/GenBank/DDBJ databases">
        <title>Draft genome sequence of Lactococcus sp. Hs30E4-3.</title>
        <authorList>
            <person name="Noda S."/>
            <person name="Yuki M."/>
            <person name="Ohkuma M."/>
        </authorList>
    </citation>
    <scope>NUCLEOTIDE SEQUENCE [LARGE SCALE GENOMIC DNA]</scope>
    <source>
        <strain evidence="2 3">Hs30E4-3</strain>
    </source>
</reference>
<dbReference type="PANTHER" id="PTHR34319">
    <property type="entry name" value="MAJOR EXPORTED PROTEIN"/>
    <property type="match status" value="1"/>
</dbReference>
<feature type="compositionally biased region" description="Polar residues" evidence="1">
    <location>
        <begin position="1"/>
        <end position="27"/>
    </location>
</feature>
<dbReference type="InterPro" id="IPR003615">
    <property type="entry name" value="HNH_nuc"/>
</dbReference>
<keyword evidence="3" id="KW-1185">Reference proteome</keyword>
<dbReference type="InterPro" id="IPR052947">
    <property type="entry name" value="T6SS_Hcp1_domain"/>
</dbReference>
<dbReference type="EMBL" id="BLLI01000097">
    <property type="protein sequence ID" value="GFH43439.1"/>
    <property type="molecule type" value="Genomic_DNA"/>
</dbReference>
<evidence type="ECO:0000313" key="2">
    <source>
        <dbReference type="EMBL" id="GFH43439.1"/>
    </source>
</evidence>